<dbReference type="OrthoDB" id="5590282at2759"/>
<dbReference type="Proteomes" id="UP001149813">
    <property type="component" value="Unassembled WGS sequence"/>
</dbReference>
<dbReference type="EMBL" id="JANBOJ010000116">
    <property type="protein sequence ID" value="KAJ1722362.1"/>
    <property type="molecule type" value="Genomic_DNA"/>
</dbReference>
<dbReference type="Gene3D" id="1.10.472.10">
    <property type="entry name" value="Cyclin-like"/>
    <property type="match status" value="1"/>
</dbReference>
<proteinExistence type="predicted"/>
<accession>A0A9W7Y0L0</accession>
<evidence type="ECO:0000313" key="2">
    <source>
        <dbReference type="EMBL" id="KAJ1722362.1"/>
    </source>
</evidence>
<dbReference type="InterPro" id="IPR036915">
    <property type="entry name" value="Cyclin-like_sf"/>
</dbReference>
<dbReference type="Pfam" id="PF00134">
    <property type="entry name" value="Cyclin_N"/>
    <property type="match status" value="1"/>
</dbReference>
<protein>
    <recommendedName>
        <fullName evidence="1">Cyclin N-terminal domain-containing protein</fullName>
    </recommendedName>
</protein>
<name>A0A9W7Y0L0_9FUNG</name>
<organism evidence="2 3">
    <name type="scientific">Coemansia erecta</name>
    <dbReference type="NCBI Taxonomy" id="147472"/>
    <lineage>
        <taxon>Eukaryota</taxon>
        <taxon>Fungi</taxon>
        <taxon>Fungi incertae sedis</taxon>
        <taxon>Zoopagomycota</taxon>
        <taxon>Kickxellomycotina</taxon>
        <taxon>Kickxellomycetes</taxon>
        <taxon>Kickxellales</taxon>
        <taxon>Kickxellaceae</taxon>
        <taxon>Coemansia</taxon>
    </lineage>
</organism>
<feature type="domain" description="Cyclin N-terminal" evidence="1">
    <location>
        <begin position="85"/>
        <end position="179"/>
    </location>
</feature>
<dbReference type="SUPFAM" id="SSF47954">
    <property type="entry name" value="Cyclin-like"/>
    <property type="match status" value="1"/>
</dbReference>
<comment type="caution">
    <text evidence="2">The sequence shown here is derived from an EMBL/GenBank/DDBJ whole genome shotgun (WGS) entry which is preliminary data.</text>
</comment>
<reference evidence="2" key="1">
    <citation type="submission" date="2022-07" db="EMBL/GenBank/DDBJ databases">
        <title>Phylogenomic reconstructions and comparative analyses of Kickxellomycotina fungi.</title>
        <authorList>
            <person name="Reynolds N.K."/>
            <person name="Stajich J.E."/>
            <person name="Barry K."/>
            <person name="Grigoriev I.V."/>
            <person name="Crous P."/>
            <person name="Smith M.E."/>
        </authorList>
    </citation>
    <scope>NUCLEOTIDE SEQUENCE</scope>
    <source>
        <strain evidence="2">NBRC 32514</strain>
    </source>
</reference>
<keyword evidence="3" id="KW-1185">Reference proteome</keyword>
<dbReference type="AlphaFoldDB" id="A0A9W7Y0L0"/>
<evidence type="ECO:0000313" key="3">
    <source>
        <dbReference type="Proteomes" id="UP001149813"/>
    </source>
</evidence>
<gene>
    <name evidence="2" type="ORF">LPJ53_003230</name>
</gene>
<evidence type="ECO:0000259" key="1">
    <source>
        <dbReference type="Pfam" id="PF00134"/>
    </source>
</evidence>
<sequence>MLIPNTRFTVKNSARNAFDFLKRATSGVYHHVQQTLGHGDDGPLSMPLKSQKFSRYYNTPDMFKDADTYASRIGQGMLRLFGPHSSMRADVYTFLGAIVTEYGYRADCLVMAMQILDRFLLKSTVSHAKERIYHYAFVSLMIAVEVIHGYIMPDKLLKRYVDRHCSNKTIKRYRKEVLKSPMGAVSVPNVFDLLMETLDTAAIECSSAFDDSNMFEGSDATMCDGLSIGAMPPHLFNPALVTPACQLVAPIFCDQRYRRFRVTELASACFFILAERLADVDMSKTNNCARHSYKDVEPIVNYLKTIV</sequence>
<dbReference type="InterPro" id="IPR006671">
    <property type="entry name" value="Cyclin_N"/>
</dbReference>